<dbReference type="EMBL" id="LAZR01058540">
    <property type="protein sequence ID" value="KKK69670.1"/>
    <property type="molecule type" value="Genomic_DNA"/>
</dbReference>
<gene>
    <name evidence="2" type="ORF">LCGC14_2931720</name>
</gene>
<evidence type="ECO:0000313" key="2">
    <source>
        <dbReference type="EMBL" id="KKK69670.1"/>
    </source>
</evidence>
<dbReference type="AlphaFoldDB" id="A0A0F8Y7P4"/>
<keyword evidence="1" id="KW-0812">Transmembrane</keyword>
<keyword evidence="1" id="KW-1133">Transmembrane helix</keyword>
<reference evidence="2" key="1">
    <citation type="journal article" date="2015" name="Nature">
        <title>Complex archaea that bridge the gap between prokaryotes and eukaryotes.</title>
        <authorList>
            <person name="Spang A."/>
            <person name="Saw J.H."/>
            <person name="Jorgensen S.L."/>
            <person name="Zaremba-Niedzwiedzka K."/>
            <person name="Martijn J."/>
            <person name="Lind A.E."/>
            <person name="van Eijk R."/>
            <person name="Schleper C."/>
            <person name="Guy L."/>
            <person name="Ettema T.J."/>
        </authorList>
    </citation>
    <scope>NUCLEOTIDE SEQUENCE</scope>
</reference>
<feature type="transmembrane region" description="Helical" evidence="1">
    <location>
        <begin position="12"/>
        <end position="34"/>
    </location>
</feature>
<comment type="caution">
    <text evidence="2">The sequence shown here is derived from an EMBL/GenBank/DDBJ whole genome shotgun (WGS) entry which is preliminary data.</text>
</comment>
<keyword evidence="1" id="KW-0472">Membrane</keyword>
<name>A0A0F8Y7P4_9ZZZZ</name>
<organism evidence="2">
    <name type="scientific">marine sediment metagenome</name>
    <dbReference type="NCBI Taxonomy" id="412755"/>
    <lineage>
        <taxon>unclassified sequences</taxon>
        <taxon>metagenomes</taxon>
        <taxon>ecological metagenomes</taxon>
    </lineage>
</organism>
<protein>
    <submittedName>
        <fullName evidence="2">Uncharacterized protein</fullName>
    </submittedName>
</protein>
<proteinExistence type="predicted"/>
<feature type="transmembrane region" description="Helical" evidence="1">
    <location>
        <begin position="41"/>
        <end position="61"/>
    </location>
</feature>
<evidence type="ECO:0000256" key="1">
    <source>
        <dbReference type="SAM" id="Phobius"/>
    </source>
</evidence>
<accession>A0A0F8Y7P4</accession>
<sequence length="90" mass="9949">MVSCDILDWRCIFVNEIFGSVTLTVIFAFIFYLMIAGKLRFGAETTIALAFPIVIIGSLMLGGFNTVYAFATIIVALMVAFVFQRVVGIR</sequence>